<gene>
    <name evidence="2" type="ORF">AB1207_12235</name>
</gene>
<evidence type="ECO:0000313" key="3">
    <source>
        <dbReference type="Proteomes" id="UP001555826"/>
    </source>
</evidence>
<organism evidence="2 3">
    <name type="scientific">Kineococcus endophyticus</name>
    <dbReference type="NCBI Taxonomy" id="1181883"/>
    <lineage>
        <taxon>Bacteria</taxon>
        <taxon>Bacillati</taxon>
        <taxon>Actinomycetota</taxon>
        <taxon>Actinomycetes</taxon>
        <taxon>Kineosporiales</taxon>
        <taxon>Kineosporiaceae</taxon>
        <taxon>Kineococcus</taxon>
    </lineage>
</organism>
<proteinExistence type="predicted"/>
<reference evidence="2 3" key="1">
    <citation type="submission" date="2024-07" db="EMBL/GenBank/DDBJ databases">
        <authorList>
            <person name="Thanompreechachai J."/>
            <person name="Duangmal K."/>
        </authorList>
    </citation>
    <scope>NUCLEOTIDE SEQUENCE [LARGE SCALE GENOMIC DNA]</scope>
    <source>
        <strain evidence="2 3">KCTC 19886</strain>
    </source>
</reference>
<evidence type="ECO:0000313" key="2">
    <source>
        <dbReference type="EMBL" id="MEW9265521.1"/>
    </source>
</evidence>
<evidence type="ECO:0000256" key="1">
    <source>
        <dbReference type="SAM" id="MobiDB-lite"/>
    </source>
</evidence>
<name>A0ABV3P7B3_9ACTN</name>
<keyword evidence="3" id="KW-1185">Reference proteome</keyword>
<dbReference type="EMBL" id="JBFNQN010000008">
    <property type="protein sequence ID" value="MEW9265521.1"/>
    <property type="molecule type" value="Genomic_DNA"/>
</dbReference>
<dbReference type="RefSeq" id="WP_367638639.1">
    <property type="nucleotide sequence ID" value="NZ_JBFNQN010000008.1"/>
</dbReference>
<comment type="caution">
    <text evidence="2">The sequence shown here is derived from an EMBL/GenBank/DDBJ whole genome shotgun (WGS) entry which is preliminary data.</text>
</comment>
<accession>A0ABV3P7B3</accession>
<sequence>MAHADELGDRGGGFIPASEVPDDIRELLERGGEDRLEGLRRFSDWARRRLQATSREP</sequence>
<feature type="region of interest" description="Disordered" evidence="1">
    <location>
        <begin position="1"/>
        <end position="20"/>
    </location>
</feature>
<dbReference type="Proteomes" id="UP001555826">
    <property type="component" value="Unassembled WGS sequence"/>
</dbReference>
<protein>
    <submittedName>
        <fullName evidence="2">Uncharacterized protein</fullName>
    </submittedName>
</protein>